<organism evidence="1 2">
    <name type="scientific">Nocardiopsis changdeensis</name>
    <dbReference type="NCBI Taxonomy" id="2831969"/>
    <lineage>
        <taxon>Bacteria</taxon>
        <taxon>Bacillati</taxon>
        <taxon>Actinomycetota</taxon>
        <taxon>Actinomycetes</taxon>
        <taxon>Streptosporangiales</taxon>
        <taxon>Nocardiopsidaceae</taxon>
        <taxon>Nocardiopsis</taxon>
    </lineage>
</organism>
<keyword evidence="1" id="KW-0614">Plasmid</keyword>
<gene>
    <name evidence="1" type="ORF">KGD84_32850</name>
</gene>
<dbReference type="EMBL" id="CP074136">
    <property type="protein sequence ID" value="QUX26488.1"/>
    <property type="molecule type" value="Genomic_DNA"/>
</dbReference>
<dbReference type="Proteomes" id="UP000676079">
    <property type="component" value="Plasmid unnamed4"/>
</dbReference>
<evidence type="ECO:0008006" key="3">
    <source>
        <dbReference type="Google" id="ProtNLM"/>
    </source>
</evidence>
<proteinExistence type="predicted"/>
<dbReference type="InterPro" id="IPR036691">
    <property type="entry name" value="Endo/exonu/phosph_ase_sf"/>
</dbReference>
<evidence type="ECO:0000313" key="1">
    <source>
        <dbReference type="EMBL" id="QUX26488.1"/>
    </source>
</evidence>
<sequence length="309" mass="34584">MTSTVPREVTWVTTNLQSGLDAGRRLDLLPKILEPTHCPDQDPPAVLGMCEGRWWHRAGRAKDEVATILTRFYGVPYEVDVGGIDRSDDPPAIAWRTDLLRRRGWSAPHTDHHTPGHNTAWFSWADDPTDRIALRVQLAHLHYASGDKRAIEAQTLRAQFDRRLTNVLMGDFNCALDGAHGGDRDWMRVPPEKRGEKGRLIQVSTGVWVWGKDSRPFIELLGPWDERAGVRRSELGPGYRALAEVDWEQRGRPAAGLAPTTTTDQALPIDHILGDDTVELVRGGHEVHLNSHSDHGVVVARTRIHPRPA</sequence>
<protein>
    <recommendedName>
        <fullName evidence="3">Endonuclease/exonuclease/phosphatase family protein</fullName>
    </recommendedName>
</protein>
<keyword evidence="2" id="KW-1185">Reference proteome</keyword>
<accession>A0A975KTG5</accession>
<name>A0A975KTG5_9ACTN</name>
<geneLocation type="plasmid" evidence="1 2">
    <name>unnamed4</name>
</geneLocation>
<dbReference type="SUPFAM" id="SSF56219">
    <property type="entry name" value="DNase I-like"/>
    <property type="match status" value="1"/>
</dbReference>
<dbReference type="Gene3D" id="3.60.10.10">
    <property type="entry name" value="Endonuclease/exonuclease/phosphatase"/>
    <property type="match status" value="1"/>
</dbReference>
<dbReference type="RefSeq" id="WP_220566067.1">
    <property type="nucleotide sequence ID" value="NZ_CP074136.1"/>
</dbReference>
<reference evidence="2" key="1">
    <citation type="submission" date="2021-05" db="EMBL/GenBank/DDBJ databases">
        <title>Direct Submission.</title>
        <authorList>
            <person name="Li K."/>
            <person name="Gao J."/>
        </authorList>
    </citation>
    <scope>NUCLEOTIDE SEQUENCE [LARGE SCALE GENOMIC DNA]</scope>
    <source>
        <strain evidence="2">Mg02</strain>
        <plasmid evidence="2">unnamed4</plasmid>
    </source>
</reference>
<evidence type="ECO:0000313" key="2">
    <source>
        <dbReference type="Proteomes" id="UP000676079"/>
    </source>
</evidence>